<proteinExistence type="predicted"/>
<organism evidence="2 3">
    <name type="scientific">Chengkuizengella marina</name>
    <dbReference type="NCBI Taxonomy" id="2507566"/>
    <lineage>
        <taxon>Bacteria</taxon>
        <taxon>Bacillati</taxon>
        <taxon>Bacillota</taxon>
        <taxon>Bacilli</taxon>
        <taxon>Bacillales</taxon>
        <taxon>Paenibacillaceae</taxon>
        <taxon>Chengkuizengella</taxon>
    </lineage>
</organism>
<keyword evidence="1" id="KW-1133">Transmembrane helix</keyword>
<reference evidence="2 3" key="1">
    <citation type="submission" date="2019-01" db="EMBL/GenBank/DDBJ databases">
        <title>Chengkuizengella sp. nov., isolated from deep-sea sediment of East Pacific Ocean.</title>
        <authorList>
            <person name="Yang J."/>
            <person name="Lai Q."/>
            <person name="Shao Z."/>
        </authorList>
    </citation>
    <scope>NUCLEOTIDE SEQUENCE [LARGE SCALE GENOMIC DNA]</scope>
    <source>
        <strain evidence="2 3">YPA3-1-1</strain>
    </source>
</reference>
<keyword evidence="1" id="KW-0472">Membrane</keyword>
<evidence type="ECO:0000256" key="1">
    <source>
        <dbReference type="SAM" id="Phobius"/>
    </source>
</evidence>
<name>A0A6N9Q3J4_9BACL</name>
<keyword evidence="3" id="KW-1185">Reference proteome</keyword>
<accession>A0A6N9Q3J4</accession>
<dbReference type="EMBL" id="SIJB01000024">
    <property type="protein sequence ID" value="NBI29351.1"/>
    <property type="molecule type" value="Genomic_DNA"/>
</dbReference>
<keyword evidence="1" id="KW-0812">Transmembrane</keyword>
<protein>
    <submittedName>
        <fullName evidence="2">Uncharacterized protein</fullName>
    </submittedName>
</protein>
<gene>
    <name evidence="2" type="ORF">ERL59_10300</name>
</gene>
<feature type="transmembrane region" description="Helical" evidence="1">
    <location>
        <begin position="40"/>
        <end position="73"/>
    </location>
</feature>
<sequence length="82" mass="9501">MFNKRLNGVTLNLEVQSGNYIYKEAFRIQLEGDTHNMYKIFFYLVLLLALPFVFAAGIFPIIISLFFISLAILIVKIILKEK</sequence>
<dbReference type="AlphaFoldDB" id="A0A6N9Q3J4"/>
<evidence type="ECO:0000313" key="3">
    <source>
        <dbReference type="Proteomes" id="UP000448943"/>
    </source>
</evidence>
<dbReference type="Proteomes" id="UP000448943">
    <property type="component" value="Unassembled WGS sequence"/>
</dbReference>
<comment type="caution">
    <text evidence="2">The sequence shown here is derived from an EMBL/GenBank/DDBJ whole genome shotgun (WGS) entry which is preliminary data.</text>
</comment>
<evidence type="ECO:0000313" key="2">
    <source>
        <dbReference type="EMBL" id="NBI29351.1"/>
    </source>
</evidence>